<dbReference type="Pfam" id="PF03683">
    <property type="entry name" value="UPF0175"/>
    <property type="match status" value="1"/>
</dbReference>
<keyword evidence="2" id="KW-1185">Reference proteome</keyword>
<organism evidence="1">
    <name type="scientific">Candidatus Moduliflexus flocculans</name>
    <dbReference type="NCBI Taxonomy" id="1499966"/>
    <lineage>
        <taxon>Bacteria</taxon>
        <taxon>Candidatus Moduliflexota</taxon>
        <taxon>Candidatus Moduliflexia</taxon>
        <taxon>Candidatus Moduliflexales</taxon>
        <taxon>Candidatus Moduliflexaceae</taxon>
    </lineage>
</organism>
<dbReference type="HOGENOM" id="CLU_154570_4_1_0"/>
<gene>
    <name evidence="1" type="ORF">U14_02665</name>
</gene>
<proteinExistence type="predicted"/>
<evidence type="ECO:0000313" key="1">
    <source>
        <dbReference type="EMBL" id="GAK51421.1"/>
    </source>
</evidence>
<evidence type="ECO:0000313" key="2">
    <source>
        <dbReference type="Proteomes" id="UP000030700"/>
    </source>
</evidence>
<dbReference type="STRING" id="1499966.U14_02665"/>
<name>A0A081BM05_9BACT</name>
<protein>
    <submittedName>
        <fullName evidence="1">Uncharacterized protein</fullName>
    </submittedName>
</protein>
<dbReference type="EMBL" id="DF820457">
    <property type="protein sequence ID" value="GAK51421.1"/>
    <property type="molecule type" value="Genomic_DNA"/>
</dbReference>
<accession>A0A081BM05</accession>
<dbReference type="AlphaFoldDB" id="A0A081BM05"/>
<dbReference type="InterPro" id="IPR005368">
    <property type="entry name" value="UPF0175"/>
</dbReference>
<reference evidence="1" key="1">
    <citation type="journal article" date="2015" name="PeerJ">
        <title>First genomic representation of candidate bacterial phylum KSB3 points to enhanced environmental sensing as a trigger of wastewater bulking.</title>
        <authorList>
            <person name="Sekiguchi Y."/>
            <person name="Ohashi A."/>
            <person name="Parks D.H."/>
            <person name="Yamauchi T."/>
            <person name="Tyson G.W."/>
            <person name="Hugenholtz P."/>
        </authorList>
    </citation>
    <scope>NUCLEOTIDE SEQUENCE [LARGE SCALE GENOMIC DNA]</scope>
</reference>
<sequence>MKEKKEQFAKAMLFHYALWLYRSQKLSLGKAAELAGQTHLIFIQSLQANGEPVFDYEETLLDEMIEHAKTTPIIKK</sequence>
<dbReference type="Proteomes" id="UP000030700">
    <property type="component" value="Unassembled WGS sequence"/>
</dbReference>